<dbReference type="Proteomes" id="UP001500282">
    <property type="component" value="Unassembled WGS sequence"/>
</dbReference>
<evidence type="ECO:0000313" key="1">
    <source>
        <dbReference type="EMBL" id="GAA1259241.1"/>
    </source>
</evidence>
<evidence type="ECO:0008006" key="3">
    <source>
        <dbReference type="Google" id="ProtNLM"/>
    </source>
</evidence>
<name>A0ABN1WPV4_9ACTN</name>
<dbReference type="EMBL" id="BAAAIH010000006">
    <property type="protein sequence ID" value="GAA1259241.1"/>
    <property type="molecule type" value="Genomic_DNA"/>
</dbReference>
<reference evidence="1 2" key="1">
    <citation type="journal article" date="2019" name="Int. J. Syst. Evol. Microbiol.">
        <title>The Global Catalogue of Microorganisms (GCM) 10K type strain sequencing project: providing services to taxonomists for standard genome sequencing and annotation.</title>
        <authorList>
            <consortium name="The Broad Institute Genomics Platform"/>
            <consortium name="The Broad Institute Genome Sequencing Center for Infectious Disease"/>
            <person name="Wu L."/>
            <person name="Ma J."/>
        </authorList>
    </citation>
    <scope>NUCLEOTIDE SEQUENCE [LARGE SCALE GENOMIC DNA]</scope>
    <source>
        <strain evidence="1 2">JCM 11448</strain>
    </source>
</reference>
<dbReference type="InterPro" id="IPR029068">
    <property type="entry name" value="Glyas_Bleomycin-R_OHBP_Dase"/>
</dbReference>
<dbReference type="Gene3D" id="3.10.180.10">
    <property type="entry name" value="2,3-Dihydroxybiphenyl 1,2-Dioxygenase, domain 1"/>
    <property type="match status" value="1"/>
</dbReference>
<evidence type="ECO:0000313" key="2">
    <source>
        <dbReference type="Proteomes" id="UP001500282"/>
    </source>
</evidence>
<comment type="caution">
    <text evidence="1">The sequence shown here is derived from an EMBL/GenBank/DDBJ whole genome shotgun (WGS) entry which is preliminary data.</text>
</comment>
<dbReference type="SUPFAM" id="SSF54593">
    <property type="entry name" value="Glyoxalase/Bleomycin resistance protein/Dihydroxybiphenyl dioxygenase"/>
    <property type="match status" value="1"/>
</dbReference>
<proteinExistence type="predicted"/>
<sequence length="140" mass="15406">MLLNMRIFRTYARVYATDLDAALTPLTALTGEPITTRFTMPNGLELATVGRVLVVAGDERTLEPYRATSATLIVDDLDECQVRLTRTGAEIVRGPQAVPTGRNLTARLPGGAQIEYVEWDEAQWERAGGRPDTSNPSWTD</sequence>
<accession>A0ABN1WPV4</accession>
<protein>
    <recommendedName>
        <fullName evidence="3">Glyoxalase</fullName>
    </recommendedName>
</protein>
<keyword evidence="2" id="KW-1185">Reference proteome</keyword>
<organism evidence="1 2">
    <name type="scientific">Streptomyces javensis</name>
    <dbReference type="NCBI Taxonomy" id="114698"/>
    <lineage>
        <taxon>Bacteria</taxon>
        <taxon>Bacillati</taxon>
        <taxon>Actinomycetota</taxon>
        <taxon>Actinomycetes</taxon>
        <taxon>Kitasatosporales</taxon>
        <taxon>Streptomycetaceae</taxon>
        <taxon>Streptomyces</taxon>
        <taxon>Streptomyces violaceusniger group</taxon>
    </lineage>
</organism>
<gene>
    <name evidence="1" type="ORF">GCM10009579_16640</name>
</gene>